<keyword evidence="7" id="KW-0472">Membrane</keyword>
<sequence length="243" mass="27433">MMRRLSTSQNDKSDKWRRSILPWRDHLPFGSTETLVDPNILGENEIDTLSEQSRHEEPIQKKLVIVGDGSAGKTSLLIVATKGEQNFPQKYTPTVFENHLLLVRNASSNCDVQLGLWDTAGQEDYDRLRPLSYPDTSIIIIVFDLSSVEGLASVKEKWYPEVRHFCPGVPIILVGTKSDIVLDNPLHTPEEIGSVKKHIHTAAYFETSAKTGHNVSQLFRRAAELSLVERKKQQRKTDTCTLL</sequence>
<name>A0A138ZXT7_GONPJ</name>
<keyword evidence="3" id="KW-1003">Cell membrane</keyword>
<dbReference type="Pfam" id="PF00071">
    <property type="entry name" value="Ras"/>
    <property type="match status" value="1"/>
</dbReference>
<dbReference type="OMA" id="NIPEVWA"/>
<keyword evidence="11" id="KW-1185">Reference proteome</keyword>
<protein>
    <submittedName>
        <fullName evidence="10">Ras-domain-containing protein</fullName>
    </submittedName>
</protein>
<proteinExistence type="inferred from homology"/>
<dbReference type="GO" id="GO:0005886">
    <property type="term" value="C:plasma membrane"/>
    <property type="evidence" value="ECO:0007669"/>
    <property type="project" value="UniProtKB-SubCell"/>
</dbReference>
<dbReference type="Gene3D" id="3.40.50.300">
    <property type="entry name" value="P-loop containing nucleotide triphosphate hydrolases"/>
    <property type="match status" value="1"/>
</dbReference>
<reference evidence="10 11" key="1">
    <citation type="journal article" date="2015" name="Genome Biol. Evol.">
        <title>Phylogenomic analyses indicate that early fungi evolved digesting cell walls of algal ancestors of land plants.</title>
        <authorList>
            <person name="Chang Y."/>
            <person name="Wang S."/>
            <person name="Sekimoto S."/>
            <person name="Aerts A.L."/>
            <person name="Choi C."/>
            <person name="Clum A."/>
            <person name="LaButti K.M."/>
            <person name="Lindquist E.A."/>
            <person name="Yee Ngan C."/>
            <person name="Ohm R.A."/>
            <person name="Salamov A.A."/>
            <person name="Grigoriev I.V."/>
            <person name="Spatafora J.W."/>
            <person name="Berbee M.L."/>
        </authorList>
    </citation>
    <scope>NUCLEOTIDE SEQUENCE [LARGE SCALE GENOMIC DNA]</scope>
    <source>
        <strain evidence="10 11">JEL478</strain>
    </source>
</reference>
<evidence type="ECO:0000256" key="1">
    <source>
        <dbReference type="ARBA" id="ARBA00004342"/>
    </source>
</evidence>
<dbReference type="GO" id="GO:0003924">
    <property type="term" value="F:GTPase activity"/>
    <property type="evidence" value="ECO:0007669"/>
    <property type="project" value="InterPro"/>
</dbReference>
<comment type="subcellular location">
    <subcellularLocation>
        <location evidence="1">Cell membrane</location>
        <topology evidence="1">Lipid-anchor</topology>
        <orientation evidence="1">Cytoplasmic side</orientation>
    </subcellularLocation>
</comment>
<dbReference type="OrthoDB" id="8830751at2759"/>
<dbReference type="InterPro" id="IPR027417">
    <property type="entry name" value="P-loop_NTPase"/>
</dbReference>
<dbReference type="SMART" id="SM00174">
    <property type="entry name" value="RHO"/>
    <property type="match status" value="1"/>
</dbReference>
<evidence type="ECO:0000313" key="10">
    <source>
        <dbReference type="EMBL" id="KXS09317.1"/>
    </source>
</evidence>
<accession>A0A138ZXT7</accession>
<comment type="similarity">
    <text evidence="2">Belongs to the small GTPase superfamily. Rho family.</text>
</comment>
<evidence type="ECO:0000256" key="9">
    <source>
        <dbReference type="ARBA" id="ARBA00023289"/>
    </source>
</evidence>
<evidence type="ECO:0000256" key="3">
    <source>
        <dbReference type="ARBA" id="ARBA00022475"/>
    </source>
</evidence>
<dbReference type="PANTHER" id="PTHR24072">
    <property type="entry name" value="RHO FAMILY GTPASE"/>
    <property type="match status" value="1"/>
</dbReference>
<dbReference type="SMART" id="SM00175">
    <property type="entry name" value="RAB"/>
    <property type="match status" value="1"/>
</dbReference>
<evidence type="ECO:0000256" key="6">
    <source>
        <dbReference type="ARBA" id="ARBA00023134"/>
    </source>
</evidence>
<evidence type="ECO:0000256" key="7">
    <source>
        <dbReference type="ARBA" id="ARBA00023136"/>
    </source>
</evidence>
<dbReference type="STRING" id="1344416.A0A138ZXT7"/>
<dbReference type="InterPro" id="IPR003578">
    <property type="entry name" value="Small_GTPase_Rho"/>
</dbReference>
<evidence type="ECO:0000256" key="2">
    <source>
        <dbReference type="ARBA" id="ARBA00010142"/>
    </source>
</evidence>
<dbReference type="InterPro" id="IPR005225">
    <property type="entry name" value="Small_GTP-bd"/>
</dbReference>
<dbReference type="InterPro" id="IPR001806">
    <property type="entry name" value="Small_GTPase"/>
</dbReference>
<evidence type="ECO:0000256" key="4">
    <source>
        <dbReference type="ARBA" id="ARBA00022481"/>
    </source>
</evidence>
<dbReference type="PRINTS" id="PR00449">
    <property type="entry name" value="RASTRNSFRMNG"/>
</dbReference>
<keyword evidence="8" id="KW-0449">Lipoprotein</keyword>
<keyword evidence="4" id="KW-0488">Methylation</keyword>
<dbReference type="PROSITE" id="PS51420">
    <property type="entry name" value="RHO"/>
    <property type="match status" value="1"/>
</dbReference>
<dbReference type="PROSITE" id="PS51419">
    <property type="entry name" value="RAB"/>
    <property type="match status" value="1"/>
</dbReference>
<evidence type="ECO:0000256" key="8">
    <source>
        <dbReference type="ARBA" id="ARBA00023288"/>
    </source>
</evidence>
<evidence type="ECO:0000256" key="5">
    <source>
        <dbReference type="ARBA" id="ARBA00022741"/>
    </source>
</evidence>
<organism evidence="10 11">
    <name type="scientific">Gonapodya prolifera (strain JEL478)</name>
    <name type="common">Monoblepharis prolifera</name>
    <dbReference type="NCBI Taxonomy" id="1344416"/>
    <lineage>
        <taxon>Eukaryota</taxon>
        <taxon>Fungi</taxon>
        <taxon>Fungi incertae sedis</taxon>
        <taxon>Chytridiomycota</taxon>
        <taxon>Chytridiomycota incertae sedis</taxon>
        <taxon>Monoblepharidomycetes</taxon>
        <taxon>Monoblepharidales</taxon>
        <taxon>Gonapodyaceae</taxon>
        <taxon>Gonapodya</taxon>
    </lineage>
</organism>
<dbReference type="GO" id="GO:0005525">
    <property type="term" value="F:GTP binding"/>
    <property type="evidence" value="ECO:0007669"/>
    <property type="project" value="UniProtKB-KW"/>
</dbReference>
<dbReference type="SUPFAM" id="SSF52540">
    <property type="entry name" value="P-loop containing nucleoside triphosphate hydrolases"/>
    <property type="match status" value="1"/>
</dbReference>
<dbReference type="SMART" id="SM00173">
    <property type="entry name" value="RAS"/>
    <property type="match status" value="1"/>
</dbReference>
<dbReference type="PROSITE" id="PS51421">
    <property type="entry name" value="RAS"/>
    <property type="match status" value="1"/>
</dbReference>
<dbReference type="EMBL" id="KQ965871">
    <property type="protein sequence ID" value="KXS09317.1"/>
    <property type="molecule type" value="Genomic_DNA"/>
</dbReference>
<evidence type="ECO:0000313" key="11">
    <source>
        <dbReference type="Proteomes" id="UP000070544"/>
    </source>
</evidence>
<keyword evidence="6" id="KW-0342">GTP-binding</keyword>
<dbReference type="FunFam" id="3.40.50.300:FF:000983">
    <property type="entry name" value="Rho family GTPase"/>
    <property type="match status" value="1"/>
</dbReference>
<dbReference type="GO" id="GO:0007264">
    <property type="term" value="P:small GTPase-mediated signal transduction"/>
    <property type="evidence" value="ECO:0007669"/>
    <property type="project" value="InterPro"/>
</dbReference>
<dbReference type="NCBIfam" id="TIGR00231">
    <property type="entry name" value="small_GTP"/>
    <property type="match status" value="1"/>
</dbReference>
<dbReference type="Proteomes" id="UP000070544">
    <property type="component" value="Unassembled WGS sequence"/>
</dbReference>
<keyword evidence="9" id="KW-0636">Prenylation</keyword>
<keyword evidence="5" id="KW-0547">Nucleotide-binding</keyword>
<dbReference type="AlphaFoldDB" id="A0A138ZXT7"/>
<gene>
    <name evidence="10" type="ORF">M427DRAFT_149955</name>
</gene>